<accession>A0A0D7WDD3</accession>
<dbReference type="RefSeq" id="WP_044631088.1">
    <property type="nucleotide sequence ID" value="NZ_JTDW01000001.1"/>
</dbReference>
<feature type="signal peptide" evidence="1">
    <location>
        <begin position="1"/>
        <end position="24"/>
    </location>
</feature>
<dbReference type="STRING" id="1435349.PW52_01155"/>
<evidence type="ECO:0008006" key="4">
    <source>
        <dbReference type="Google" id="ProtNLM"/>
    </source>
</evidence>
<name>A0A0D7WDD3_9FLAO</name>
<evidence type="ECO:0000313" key="3">
    <source>
        <dbReference type="Proteomes" id="UP000032578"/>
    </source>
</evidence>
<dbReference type="Pfam" id="PF12888">
    <property type="entry name" value="Lipid_bd"/>
    <property type="match status" value="1"/>
</dbReference>
<sequence length="169" mass="18686">MKNIIKMKFLSVVLITLFSTIFISCDETEDYDVGLTNVSEVSGDWYIQFLVDGVDVYNLGYQLITTTNSSSNTSTEFIIDDREHTWAFKVKCPIDLTTKTFSGESLSSNVDGYEVDVTITNGAIVEDGTVSSGGNTVDSIYFDAVFSDDPTTVYQITGYKRTGLAEDEH</sequence>
<dbReference type="Proteomes" id="UP000032578">
    <property type="component" value="Unassembled WGS sequence"/>
</dbReference>
<evidence type="ECO:0000313" key="2">
    <source>
        <dbReference type="EMBL" id="KJD37094.1"/>
    </source>
</evidence>
<gene>
    <name evidence="2" type="ORF">PW52_01155</name>
</gene>
<organism evidence="2 3">
    <name type="scientific">Neotamlana sedimentorum</name>
    <dbReference type="NCBI Taxonomy" id="1435349"/>
    <lineage>
        <taxon>Bacteria</taxon>
        <taxon>Pseudomonadati</taxon>
        <taxon>Bacteroidota</taxon>
        <taxon>Flavobacteriia</taxon>
        <taxon>Flavobacteriales</taxon>
        <taxon>Flavobacteriaceae</taxon>
        <taxon>Neotamlana</taxon>
    </lineage>
</organism>
<dbReference type="Gene3D" id="2.40.128.220">
    <property type="match status" value="1"/>
</dbReference>
<dbReference type="PATRIC" id="fig|1435349.4.peg.235"/>
<dbReference type="InterPro" id="IPR024404">
    <property type="entry name" value="Lipid-bd_put"/>
</dbReference>
<reference evidence="2 3" key="1">
    <citation type="submission" date="2014-11" db="EMBL/GenBank/DDBJ databases">
        <title>Tamlana sedimentorum sp. nov., isolated from shallow sand sediments of the Sea of Japan.</title>
        <authorList>
            <person name="Romanenko L.A."/>
        </authorList>
    </citation>
    <scope>NUCLEOTIDE SEQUENCE [LARGE SCALE GENOMIC DNA]</scope>
    <source>
        <strain evidence="2 3">JCM 19808</strain>
    </source>
</reference>
<dbReference type="InterPro" id="IPR038668">
    <property type="entry name" value="Lipid-bd_sf"/>
</dbReference>
<proteinExistence type="predicted"/>
<dbReference type="EMBL" id="JTDW01000001">
    <property type="protein sequence ID" value="KJD37094.1"/>
    <property type="molecule type" value="Genomic_DNA"/>
</dbReference>
<dbReference type="OrthoDB" id="851990at2"/>
<keyword evidence="1" id="KW-0732">Signal</keyword>
<feature type="chain" id="PRO_5002326046" description="Lipid-binding hydrolase" evidence="1">
    <location>
        <begin position="25"/>
        <end position="169"/>
    </location>
</feature>
<protein>
    <recommendedName>
        <fullName evidence="4">Lipid-binding hydrolase</fullName>
    </recommendedName>
</protein>
<dbReference type="AlphaFoldDB" id="A0A0D7WDD3"/>
<keyword evidence="3" id="KW-1185">Reference proteome</keyword>
<dbReference type="PROSITE" id="PS51257">
    <property type="entry name" value="PROKAR_LIPOPROTEIN"/>
    <property type="match status" value="1"/>
</dbReference>
<evidence type="ECO:0000256" key="1">
    <source>
        <dbReference type="SAM" id="SignalP"/>
    </source>
</evidence>
<comment type="caution">
    <text evidence="2">The sequence shown here is derived from an EMBL/GenBank/DDBJ whole genome shotgun (WGS) entry which is preliminary data.</text>
</comment>